<keyword evidence="1" id="KW-0378">Hydrolase</keyword>
<dbReference type="CDD" id="cd00448">
    <property type="entry name" value="YjgF_YER057c_UK114_family"/>
    <property type="match status" value="1"/>
</dbReference>
<organism evidence="1 2">
    <name type="scientific">Nocardioides yefusunii</name>
    <dbReference type="NCBI Taxonomy" id="2500546"/>
    <lineage>
        <taxon>Bacteria</taxon>
        <taxon>Bacillati</taxon>
        <taxon>Actinomycetota</taxon>
        <taxon>Actinomycetes</taxon>
        <taxon>Propionibacteriales</taxon>
        <taxon>Nocardioidaceae</taxon>
        <taxon>Nocardioides</taxon>
    </lineage>
</organism>
<dbReference type="InterPro" id="IPR006175">
    <property type="entry name" value="YjgF/YER057c/UK114"/>
</dbReference>
<gene>
    <name evidence="1" type="ORF">ACFPWU_13515</name>
</gene>
<dbReference type="Proteomes" id="UP001596098">
    <property type="component" value="Unassembled WGS sequence"/>
</dbReference>
<dbReference type="Gene3D" id="3.30.1330.40">
    <property type="entry name" value="RutC-like"/>
    <property type="match status" value="3"/>
</dbReference>
<protein>
    <submittedName>
        <fullName evidence="1">Rid family hydrolase</fullName>
    </submittedName>
</protein>
<sequence>MTLNAIKPAEFPWFPYEGFTFCLGLTEGDDAWTSGHTSARQDAALGKMTVNGTMTEQAEIAYQKTLAILEAAGFTADDVTRITENVTKAGMHAYEDQAAVRRRIYGDRPTVRTVAVERLVRRNAWLEVELHATKGGGETLVATSTEPQAGTFRPSAITEGAHGVVYLPTVVPIDENGEVVFPGDFVAQYRYILEKAGEMLESVGLTLGHAVTTFDYSTPETRDVYRKTHWVRKELLGQNKNGVFPGAGGILMSELHAPGVMVAMDVTASRHELDVVNPGWSRYDTLTYAPGIKAGRMLFMSGFASLDMESQKALHDGDLGKQAEVTYGAIVHLLEHEGLTPADLLETTEYCVESYVGDYKAVAEVRERLLTAPWPASTGALCHSLLRPEFGLEVFPTALYPEDHPRITGSAAATEA</sequence>
<evidence type="ECO:0000313" key="2">
    <source>
        <dbReference type="Proteomes" id="UP001596098"/>
    </source>
</evidence>
<comment type="caution">
    <text evidence="1">The sequence shown here is derived from an EMBL/GenBank/DDBJ whole genome shotgun (WGS) entry which is preliminary data.</text>
</comment>
<keyword evidence="2" id="KW-1185">Reference proteome</keyword>
<dbReference type="SUPFAM" id="SSF55298">
    <property type="entry name" value="YjgF-like"/>
    <property type="match status" value="3"/>
</dbReference>
<proteinExistence type="predicted"/>
<evidence type="ECO:0000313" key="1">
    <source>
        <dbReference type="EMBL" id="MFC6154681.1"/>
    </source>
</evidence>
<name>A0ABW1R262_9ACTN</name>
<dbReference type="GO" id="GO:0016787">
    <property type="term" value="F:hydrolase activity"/>
    <property type="evidence" value="ECO:0007669"/>
    <property type="project" value="UniProtKB-KW"/>
</dbReference>
<dbReference type="Pfam" id="PF01042">
    <property type="entry name" value="Ribonuc_L-PSP"/>
    <property type="match status" value="2"/>
</dbReference>
<dbReference type="EMBL" id="JBHSQI010000008">
    <property type="protein sequence ID" value="MFC6154681.1"/>
    <property type="molecule type" value="Genomic_DNA"/>
</dbReference>
<dbReference type="InterPro" id="IPR035959">
    <property type="entry name" value="RutC-like_sf"/>
</dbReference>
<accession>A0ABW1R262</accession>
<dbReference type="PANTHER" id="PTHR43857:SF1">
    <property type="entry name" value="YJGH FAMILY PROTEIN"/>
    <property type="match status" value="1"/>
</dbReference>
<reference evidence="2" key="1">
    <citation type="journal article" date="2019" name="Int. J. Syst. Evol. Microbiol.">
        <title>The Global Catalogue of Microorganisms (GCM) 10K type strain sequencing project: providing services to taxonomists for standard genome sequencing and annotation.</title>
        <authorList>
            <consortium name="The Broad Institute Genomics Platform"/>
            <consortium name="The Broad Institute Genome Sequencing Center for Infectious Disease"/>
            <person name="Wu L."/>
            <person name="Ma J."/>
        </authorList>
    </citation>
    <scope>NUCLEOTIDE SEQUENCE [LARGE SCALE GENOMIC DNA]</scope>
    <source>
        <strain evidence="2">DFY28</strain>
    </source>
</reference>
<dbReference type="RefSeq" id="WP_128220918.1">
    <property type="nucleotide sequence ID" value="NZ_CP034929.1"/>
</dbReference>
<dbReference type="PANTHER" id="PTHR43857">
    <property type="entry name" value="BLR7761 PROTEIN"/>
    <property type="match status" value="1"/>
</dbReference>